<dbReference type="EMBL" id="VUJU01007958">
    <property type="protein sequence ID" value="KAF0737837.1"/>
    <property type="molecule type" value="Genomic_DNA"/>
</dbReference>
<organism evidence="1 2">
    <name type="scientific">Aphis craccivora</name>
    <name type="common">Cowpea aphid</name>
    <dbReference type="NCBI Taxonomy" id="307492"/>
    <lineage>
        <taxon>Eukaryota</taxon>
        <taxon>Metazoa</taxon>
        <taxon>Ecdysozoa</taxon>
        <taxon>Arthropoda</taxon>
        <taxon>Hexapoda</taxon>
        <taxon>Insecta</taxon>
        <taxon>Pterygota</taxon>
        <taxon>Neoptera</taxon>
        <taxon>Paraneoptera</taxon>
        <taxon>Hemiptera</taxon>
        <taxon>Sternorrhyncha</taxon>
        <taxon>Aphidomorpha</taxon>
        <taxon>Aphidoidea</taxon>
        <taxon>Aphididae</taxon>
        <taxon>Aphidini</taxon>
        <taxon>Aphis</taxon>
        <taxon>Aphis</taxon>
    </lineage>
</organism>
<name>A0A6G0XCD3_APHCR</name>
<evidence type="ECO:0000313" key="1">
    <source>
        <dbReference type="EMBL" id="KAF0737837.1"/>
    </source>
</evidence>
<accession>A0A6G0XCD3</accession>
<reference evidence="1 2" key="1">
    <citation type="submission" date="2019-08" db="EMBL/GenBank/DDBJ databases">
        <title>Whole genome of Aphis craccivora.</title>
        <authorList>
            <person name="Voronova N.V."/>
            <person name="Shulinski R.S."/>
            <person name="Bandarenka Y.V."/>
            <person name="Zhorov D.G."/>
            <person name="Warner D."/>
        </authorList>
    </citation>
    <scope>NUCLEOTIDE SEQUENCE [LARGE SCALE GENOMIC DNA]</scope>
    <source>
        <strain evidence="1">180601</strain>
        <tissue evidence="1">Whole Body</tissue>
    </source>
</reference>
<proteinExistence type="predicted"/>
<feature type="non-terminal residue" evidence="1">
    <location>
        <position position="1"/>
    </location>
</feature>
<dbReference type="OrthoDB" id="6620304at2759"/>
<keyword evidence="2" id="KW-1185">Reference proteome</keyword>
<evidence type="ECO:0000313" key="2">
    <source>
        <dbReference type="Proteomes" id="UP000478052"/>
    </source>
</evidence>
<dbReference type="Proteomes" id="UP000478052">
    <property type="component" value="Unassembled WGS sequence"/>
</dbReference>
<comment type="caution">
    <text evidence="1">The sequence shown here is derived from an EMBL/GenBank/DDBJ whole genome shotgun (WGS) entry which is preliminary data.</text>
</comment>
<dbReference type="AlphaFoldDB" id="A0A6G0XCD3"/>
<sequence>ESFEGLPEDLTLNGLVYFKYAPITSVDVERSFSIYKNMLTNNRRAFKFDDIRKCLIVQSNFTGEDEENETDHTQTFLMKNSKLLTNERLLCLRKLHHCSASCELPSADHGTTVLPFYNNAGPIDIRITHIIIDTVFCKRLSITSCRPIVHKGVFINAPKRVNNVQINGTLRHSRNHNALFMKY</sequence>
<protein>
    <recommendedName>
        <fullName evidence="3">Dimer Tnp hAT domain-containing protein</fullName>
    </recommendedName>
</protein>
<gene>
    <name evidence="1" type="ORF">FWK35_00033984</name>
</gene>
<evidence type="ECO:0008006" key="3">
    <source>
        <dbReference type="Google" id="ProtNLM"/>
    </source>
</evidence>